<feature type="compositionally biased region" description="Polar residues" evidence="1">
    <location>
        <begin position="34"/>
        <end position="57"/>
    </location>
</feature>
<sequence>MLLDSWSFWIIIAIVIIWYFSKPNKRKEDKHSHAVTSSHLPNNQRQNENKSASNLDTTSVSEIEGRNTLSDKDDEKLQFYEEQLNQVNQYTYTSKPLLNHSEVKLYWVLVNFFKSKQLLVFAQVNLGQLLGHHDNDVHAIINSKRVDFCITNRRYLPVLVIEYNGKGHNQAYAQQRDQIKQKAVEGAGIIFEAIEPKDMNIINQKLDNIYQKIMASN</sequence>
<organism evidence="4 5">
    <name type="scientific">Spartinivicinus marinus</name>
    <dbReference type="NCBI Taxonomy" id="2994442"/>
    <lineage>
        <taxon>Bacteria</taxon>
        <taxon>Pseudomonadati</taxon>
        <taxon>Pseudomonadota</taxon>
        <taxon>Gammaproteobacteria</taxon>
        <taxon>Oceanospirillales</taxon>
        <taxon>Zooshikellaceae</taxon>
        <taxon>Spartinivicinus</taxon>
    </lineage>
</organism>
<evidence type="ECO:0000259" key="3">
    <source>
        <dbReference type="Pfam" id="PF10881"/>
    </source>
</evidence>
<reference evidence="4 5" key="1">
    <citation type="submission" date="2020-07" db="EMBL/GenBank/DDBJ databases">
        <title>Endozoicomonas sp. nov., isolated from sediment.</title>
        <authorList>
            <person name="Gu T."/>
        </authorList>
    </citation>
    <scope>NUCLEOTIDE SEQUENCE [LARGE SCALE GENOMIC DNA]</scope>
    <source>
        <strain evidence="4 5">SM1973</strain>
    </source>
</reference>
<name>A0A853IGX2_9GAMM</name>
<feature type="domain" description="DUF2726" evidence="3">
    <location>
        <begin position="95"/>
        <end position="209"/>
    </location>
</feature>
<accession>A0A853IGX2</accession>
<dbReference type="Gene3D" id="3.40.960.10">
    <property type="entry name" value="VSR Endonuclease"/>
    <property type="match status" value="1"/>
</dbReference>
<gene>
    <name evidence="4" type="ORF">H0A36_20470</name>
</gene>
<dbReference type="Proteomes" id="UP000569732">
    <property type="component" value="Unassembled WGS sequence"/>
</dbReference>
<keyword evidence="2" id="KW-1133">Transmembrane helix</keyword>
<protein>
    <submittedName>
        <fullName evidence="4">DUF2726 domain-containing protein</fullName>
    </submittedName>
</protein>
<feature type="transmembrane region" description="Helical" evidence="2">
    <location>
        <begin position="6"/>
        <end position="21"/>
    </location>
</feature>
<evidence type="ECO:0000256" key="2">
    <source>
        <dbReference type="SAM" id="Phobius"/>
    </source>
</evidence>
<dbReference type="AlphaFoldDB" id="A0A853IGX2"/>
<evidence type="ECO:0000313" key="5">
    <source>
        <dbReference type="Proteomes" id="UP000569732"/>
    </source>
</evidence>
<dbReference type="InterPro" id="IPR024402">
    <property type="entry name" value="DUF2726"/>
</dbReference>
<evidence type="ECO:0000313" key="4">
    <source>
        <dbReference type="EMBL" id="NYZ68395.1"/>
    </source>
</evidence>
<keyword evidence="2" id="KW-0812">Transmembrane</keyword>
<keyword evidence="5" id="KW-1185">Reference proteome</keyword>
<keyword evidence="2" id="KW-0472">Membrane</keyword>
<proteinExistence type="predicted"/>
<comment type="caution">
    <text evidence="4">The sequence shown here is derived from an EMBL/GenBank/DDBJ whole genome shotgun (WGS) entry which is preliminary data.</text>
</comment>
<evidence type="ECO:0000256" key="1">
    <source>
        <dbReference type="SAM" id="MobiDB-lite"/>
    </source>
</evidence>
<feature type="region of interest" description="Disordered" evidence="1">
    <location>
        <begin position="30"/>
        <end position="57"/>
    </location>
</feature>
<dbReference type="RefSeq" id="WP_180570408.1">
    <property type="nucleotide sequence ID" value="NZ_JACCKB010000041.1"/>
</dbReference>
<dbReference type="Pfam" id="PF10881">
    <property type="entry name" value="DUF2726"/>
    <property type="match status" value="1"/>
</dbReference>
<dbReference type="EMBL" id="JACCKB010000041">
    <property type="protein sequence ID" value="NYZ68395.1"/>
    <property type="molecule type" value="Genomic_DNA"/>
</dbReference>